<dbReference type="InterPro" id="IPR032675">
    <property type="entry name" value="LRR_dom_sf"/>
</dbReference>
<comment type="caution">
    <text evidence="10">The sequence shown here is derived from an EMBL/GenBank/DDBJ whole genome shotgun (WGS) entry which is preliminary data.</text>
</comment>
<gene>
    <name evidence="10" type="ORF">Sjap_024120</name>
</gene>
<evidence type="ECO:0000313" key="11">
    <source>
        <dbReference type="Proteomes" id="UP001417504"/>
    </source>
</evidence>
<dbReference type="InterPro" id="IPR001611">
    <property type="entry name" value="Leu-rich_rpt"/>
</dbReference>
<dbReference type="Proteomes" id="UP001417504">
    <property type="component" value="Unassembled WGS sequence"/>
</dbReference>
<sequence length="203" mass="22487">MKFVKDENTRLEVSNESGRKSFKLGMKKLWASCKTIELIDLSSNKFSGPVPSSYANNGLPNLTNLDLSNNQLNGTIPSSLFTLPSLQIMFLYENKFIVIFDDETIPDSFSSQLEELDLSHNLLEGNIPKFISKFTSLRSLSLKSINFHGVIDPRMFASLKNLAEIDLSGNNMLSIDTSDIAITIPGLSTFSFSSCNLSVFPNS</sequence>
<dbReference type="PROSITE" id="PS51450">
    <property type="entry name" value="LRR"/>
    <property type="match status" value="1"/>
</dbReference>
<dbReference type="PRINTS" id="PR00019">
    <property type="entry name" value="LEURICHRPT"/>
</dbReference>
<keyword evidence="5" id="KW-0677">Repeat</keyword>
<proteinExistence type="predicted"/>
<keyword evidence="3" id="KW-0812">Transmembrane</keyword>
<keyword evidence="2" id="KW-0433">Leucine-rich repeat</keyword>
<accession>A0AAP0HJK7</accession>
<dbReference type="PANTHER" id="PTHR27000">
    <property type="entry name" value="LEUCINE-RICH REPEAT RECEPTOR-LIKE PROTEIN KINASE FAMILY PROTEIN-RELATED"/>
    <property type="match status" value="1"/>
</dbReference>
<evidence type="ECO:0000256" key="8">
    <source>
        <dbReference type="ARBA" id="ARBA00023170"/>
    </source>
</evidence>
<protein>
    <submittedName>
        <fullName evidence="10">Uncharacterized protein</fullName>
    </submittedName>
</protein>
<organism evidence="10 11">
    <name type="scientific">Stephania japonica</name>
    <dbReference type="NCBI Taxonomy" id="461633"/>
    <lineage>
        <taxon>Eukaryota</taxon>
        <taxon>Viridiplantae</taxon>
        <taxon>Streptophyta</taxon>
        <taxon>Embryophyta</taxon>
        <taxon>Tracheophyta</taxon>
        <taxon>Spermatophyta</taxon>
        <taxon>Magnoliopsida</taxon>
        <taxon>Ranunculales</taxon>
        <taxon>Menispermaceae</taxon>
        <taxon>Menispermoideae</taxon>
        <taxon>Cissampelideae</taxon>
        <taxon>Stephania</taxon>
    </lineage>
</organism>
<evidence type="ECO:0000313" key="10">
    <source>
        <dbReference type="EMBL" id="KAK9090943.1"/>
    </source>
</evidence>
<dbReference type="AlphaFoldDB" id="A0AAP0HJK7"/>
<evidence type="ECO:0000256" key="4">
    <source>
        <dbReference type="ARBA" id="ARBA00022729"/>
    </source>
</evidence>
<dbReference type="PANTHER" id="PTHR27000:SF642">
    <property type="entry name" value="INACTIVE LEUCINE-RICH REPEAT RECEPTOR KINASE XIAO-RELATED"/>
    <property type="match status" value="1"/>
</dbReference>
<name>A0AAP0HJK7_9MAGN</name>
<keyword evidence="7" id="KW-0472">Membrane</keyword>
<evidence type="ECO:0000256" key="5">
    <source>
        <dbReference type="ARBA" id="ARBA00022737"/>
    </source>
</evidence>
<dbReference type="SUPFAM" id="SSF52058">
    <property type="entry name" value="L domain-like"/>
    <property type="match status" value="1"/>
</dbReference>
<evidence type="ECO:0000256" key="9">
    <source>
        <dbReference type="ARBA" id="ARBA00023180"/>
    </source>
</evidence>
<evidence type="ECO:0000256" key="2">
    <source>
        <dbReference type="ARBA" id="ARBA00022614"/>
    </source>
</evidence>
<keyword evidence="4" id="KW-0732">Signal</keyword>
<evidence type="ECO:0000256" key="1">
    <source>
        <dbReference type="ARBA" id="ARBA00004167"/>
    </source>
</evidence>
<evidence type="ECO:0000256" key="6">
    <source>
        <dbReference type="ARBA" id="ARBA00022989"/>
    </source>
</evidence>
<dbReference type="EMBL" id="JBBNAE010000010">
    <property type="protein sequence ID" value="KAK9090943.1"/>
    <property type="molecule type" value="Genomic_DNA"/>
</dbReference>
<keyword evidence="8" id="KW-0675">Receptor</keyword>
<evidence type="ECO:0000256" key="3">
    <source>
        <dbReference type="ARBA" id="ARBA00022692"/>
    </source>
</evidence>
<comment type="subcellular location">
    <subcellularLocation>
        <location evidence="1">Membrane</location>
        <topology evidence="1">Single-pass membrane protein</topology>
    </subcellularLocation>
</comment>
<reference evidence="10 11" key="1">
    <citation type="submission" date="2024-01" db="EMBL/GenBank/DDBJ databases">
        <title>Genome assemblies of Stephania.</title>
        <authorList>
            <person name="Yang L."/>
        </authorList>
    </citation>
    <scope>NUCLEOTIDE SEQUENCE [LARGE SCALE GENOMIC DNA]</scope>
    <source>
        <strain evidence="10">QJT</strain>
        <tissue evidence="10">Leaf</tissue>
    </source>
</reference>
<keyword evidence="9" id="KW-0325">Glycoprotein</keyword>
<evidence type="ECO:0000256" key="7">
    <source>
        <dbReference type="ARBA" id="ARBA00023136"/>
    </source>
</evidence>
<dbReference type="Gene3D" id="3.80.10.10">
    <property type="entry name" value="Ribonuclease Inhibitor"/>
    <property type="match status" value="2"/>
</dbReference>
<dbReference type="GO" id="GO:0016020">
    <property type="term" value="C:membrane"/>
    <property type="evidence" value="ECO:0007669"/>
    <property type="project" value="UniProtKB-SubCell"/>
</dbReference>
<dbReference type="Pfam" id="PF00560">
    <property type="entry name" value="LRR_1"/>
    <property type="match status" value="3"/>
</dbReference>
<keyword evidence="6" id="KW-1133">Transmembrane helix</keyword>
<keyword evidence="11" id="KW-1185">Reference proteome</keyword>